<protein>
    <submittedName>
        <fullName evidence="2">Potassium transporter 11</fullName>
    </submittedName>
</protein>
<accession>A0AAP0ATS3</accession>
<comment type="caution">
    <text evidence="2">The sequence shown here is derived from an EMBL/GenBank/DDBJ whole genome shotgun (WGS) entry which is preliminary data.</text>
</comment>
<keyword evidence="3" id="KW-1185">Reference proteome</keyword>
<gene>
    <name evidence="2" type="primary">HAK11</name>
    <name evidence="2" type="ORF">KSP39_PZI023579</name>
</gene>
<evidence type="ECO:0000256" key="1">
    <source>
        <dbReference type="SAM" id="MobiDB-lite"/>
    </source>
</evidence>
<evidence type="ECO:0000313" key="2">
    <source>
        <dbReference type="EMBL" id="KAK8914393.1"/>
    </source>
</evidence>
<proteinExistence type="predicted"/>
<sequence length="167" mass="18180">MLFDALSTFVQLETMMEVYTDSEECANGMKSIYLLISDDGDETFSSSLNSIFPDRSSHHGGISTRSLALRSATASDEFDFLNRCKDAGVVHIFGNTMLVGNQLILRQQPRRTTPHGRRTPLATPASGRSLLSPSPEEGRSPALKKLSGAWEMGLGGESREHAWSGSS</sequence>
<feature type="compositionally biased region" description="Basic and acidic residues" evidence="1">
    <location>
        <begin position="157"/>
        <end position="167"/>
    </location>
</feature>
<dbReference type="AlphaFoldDB" id="A0AAP0ATS3"/>
<dbReference type="EMBL" id="JBBWWQ010000021">
    <property type="protein sequence ID" value="KAK8914393.1"/>
    <property type="molecule type" value="Genomic_DNA"/>
</dbReference>
<organism evidence="2 3">
    <name type="scientific">Platanthera zijinensis</name>
    <dbReference type="NCBI Taxonomy" id="2320716"/>
    <lineage>
        <taxon>Eukaryota</taxon>
        <taxon>Viridiplantae</taxon>
        <taxon>Streptophyta</taxon>
        <taxon>Embryophyta</taxon>
        <taxon>Tracheophyta</taxon>
        <taxon>Spermatophyta</taxon>
        <taxon>Magnoliopsida</taxon>
        <taxon>Liliopsida</taxon>
        <taxon>Asparagales</taxon>
        <taxon>Orchidaceae</taxon>
        <taxon>Orchidoideae</taxon>
        <taxon>Orchideae</taxon>
        <taxon>Orchidinae</taxon>
        <taxon>Platanthera</taxon>
    </lineage>
</organism>
<reference evidence="2 3" key="1">
    <citation type="journal article" date="2022" name="Nat. Plants">
        <title>Genomes of leafy and leafless Platanthera orchids illuminate the evolution of mycoheterotrophy.</title>
        <authorList>
            <person name="Li M.H."/>
            <person name="Liu K.W."/>
            <person name="Li Z."/>
            <person name="Lu H.C."/>
            <person name="Ye Q.L."/>
            <person name="Zhang D."/>
            <person name="Wang J.Y."/>
            <person name="Li Y.F."/>
            <person name="Zhong Z.M."/>
            <person name="Liu X."/>
            <person name="Yu X."/>
            <person name="Liu D.K."/>
            <person name="Tu X.D."/>
            <person name="Liu B."/>
            <person name="Hao Y."/>
            <person name="Liao X.Y."/>
            <person name="Jiang Y.T."/>
            <person name="Sun W.H."/>
            <person name="Chen J."/>
            <person name="Chen Y.Q."/>
            <person name="Ai Y."/>
            <person name="Zhai J.W."/>
            <person name="Wu S.S."/>
            <person name="Zhou Z."/>
            <person name="Hsiao Y.Y."/>
            <person name="Wu W.L."/>
            <person name="Chen Y.Y."/>
            <person name="Lin Y.F."/>
            <person name="Hsu J.L."/>
            <person name="Li C.Y."/>
            <person name="Wang Z.W."/>
            <person name="Zhao X."/>
            <person name="Zhong W.Y."/>
            <person name="Ma X.K."/>
            <person name="Ma L."/>
            <person name="Huang J."/>
            <person name="Chen G.Z."/>
            <person name="Huang M.Z."/>
            <person name="Huang L."/>
            <person name="Peng D.H."/>
            <person name="Luo Y.B."/>
            <person name="Zou S.Q."/>
            <person name="Chen S.P."/>
            <person name="Lan S."/>
            <person name="Tsai W.C."/>
            <person name="Van de Peer Y."/>
            <person name="Liu Z.J."/>
        </authorList>
    </citation>
    <scope>NUCLEOTIDE SEQUENCE [LARGE SCALE GENOMIC DNA]</scope>
    <source>
        <strain evidence="2">Lor287</strain>
    </source>
</reference>
<dbReference type="Proteomes" id="UP001418222">
    <property type="component" value="Unassembled WGS sequence"/>
</dbReference>
<evidence type="ECO:0000313" key="3">
    <source>
        <dbReference type="Proteomes" id="UP001418222"/>
    </source>
</evidence>
<feature type="compositionally biased region" description="Basic residues" evidence="1">
    <location>
        <begin position="108"/>
        <end position="118"/>
    </location>
</feature>
<name>A0AAP0ATS3_9ASPA</name>
<feature type="region of interest" description="Disordered" evidence="1">
    <location>
        <begin position="107"/>
        <end position="167"/>
    </location>
</feature>